<comment type="subunit">
    <text evidence="9">Homodimer.</text>
</comment>
<dbReference type="CDD" id="cd02195">
    <property type="entry name" value="SelD"/>
    <property type="match status" value="1"/>
</dbReference>
<dbReference type="GO" id="GO:0005737">
    <property type="term" value="C:cytoplasm"/>
    <property type="evidence" value="ECO:0007669"/>
    <property type="project" value="TreeGrafter"/>
</dbReference>
<comment type="similarity">
    <text evidence="1 9">Belongs to the selenophosphate synthase 1 family. Class I subfamily.</text>
</comment>
<evidence type="ECO:0000313" key="12">
    <source>
        <dbReference type="EMBL" id="RPF47140.1"/>
    </source>
</evidence>
<feature type="binding site" description="in other chain" evidence="9">
    <location>
        <begin position="5"/>
        <end position="7"/>
    </location>
    <ligand>
        <name>ATP</name>
        <dbReference type="ChEBI" id="CHEBI:30616"/>
        <note>ligand shared between dimeric partners</note>
    </ligand>
</feature>
<name>A0A3N5AU32_9THEO</name>
<dbReference type="SUPFAM" id="SSF55326">
    <property type="entry name" value="PurM N-terminal domain-like"/>
    <property type="match status" value="1"/>
</dbReference>
<keyword evidence="3 9" id="KW-0479">Metal-binding</keyword>
<evidence type="ECO:0000313" key="13">
    <source>
        <dbReference type="Proteomes" id="UP000282654"/>
    </source>
</evidence>
<keyword evidence="8 9" id="KW-0711">Selenium</keyword>
<feature type="binding site" description="in other chain" evidence="9">
    <location>
        <position position="48"/>
    </location>
    <ligand>
        <name>ATP</name>
        <dbReference type="ChEBI" id="CHEBI:30616"/>
        <note>ligand shared between dimeric partners</note>
    </ligand>
</feature>
<evidence type="ECO:0000256" key="4">
    <source>
        <dbReference type="ARBA" id="ARBA00022741"/>
    </source>
</evidence>
<comment type="catalytic activity">
    <reaction evidence="9">
        <text>hydrogenselenide + ATP + H2O = selenophosphate + AMP + phosphate + 2 H(+)</text>
        <dbReference type="Rhea" id="RHEA:18737"/>
        <dbReference type="ChEBI" id="CHEBI:15377"/>
        <dbReference type="ChEBI" id="CHEBI:15378"/>
        <dbReference type="ChEBI" id="CHEBI:16144"/>
        <dbReference type="ChEBI" id="CHEBI:29317"/>
        <dbReference type="ChEBI" id="CHEBI:30616"/>
        <dbReference type="ChEBI" id="CHEBI:43474"/>
        <dbReference type="ChEBI" id="CHEBI:456215"/>
        <dbReference type="EC" id="2.7.9.3"/>
    </reaction>
</comment>
<dbReference type="HAMAP" id="MF_00625">
    <property type="entry name" value="SelD"/>
    <property type="match status" value="1"/>
</dbReference>
<evidence type="ECO:0000256" key="5">
    <source>
        <dbReference type="ARBA" id="ARBA00022777"/>
    </source>
</evidence>
<dbReference type="InterPro" id="IPR016188">
    <property type="entry name" value="PurM-like_N"/>
</dbReference>
<reference evidence="12 13" key="1">
    <citation type="submission" date="2018-11" db="EMBL/GenBank/DDBJ databases">
        <title>Genomic Encyclopedia of Type Strains, Phase IV (KMG-IV): sequencing the most valuable type-strain genomes for metagenomic binning, comparative biology and taxonomic classification.</title>
        <authorList>
            <person name="Goeker M."/>
        </authorList>
    </citation>
    <scope>NUCLEOTIDE SEQUENCE [LARGE SCALE GENOMIC DNA]</scope>
    <source>
        <strain evidence="12 13">DSM 102936</strain>
    </source>
</reference>
<dbReference type="GO" id="GO:0016260">
    <property type="term" value="P:selenocysteine biosynthetic process"/>
    <property type="evidence" value="ECO:0007669"/>
    <property type="project" value="InterPro"/>
</dbReference>
<dbReference type="NCBIfam" id="NF002098">
    <property type="entry name" value="PRK00943.1"/>
    <property type="match status" value="1"/>
</dbReference>
<dbReference type="Proteomes" id="UP000282654">
    <property type="component" value="Unassembled WGS sequence"/>
</dbReference>
<evidence type="ECO:0000256" key="7">
    <source>
        <dbReference type="ARBA" id="ARBA00022842"/>
    </source>
</evidence>
<evidence type="ECO:0000256" key="6">
    <source>
        <dbReference type="ARBA" id="ARBA00022840"/>
    </source>
</evidence>
<feature type="binding site" evidence="9">
    <location>
        <begin position="96"/>
        <end position="98"/>
    </location>
    <ligand>
        <name>ATP</name>
        <dbReference type="ChEBI" id="CHEBI:30616"/>
        <note>ligand shared between dimeric partners</note>
    </ligand>
</feature>
<keyword evidence="13" id="KW-1185">Reference proteome</keyword>
<proteinExistence type="inferred from homology"/>
<evidence type="ECO:0000256" key="9">
    <source>
        <dbReference type="HAMAP-Rule" id="MF_00625"/>
    </source>
</evidence>
<organism evidence="12 13">
    <name type="scientific">Thermodesulfitimonas autotrophica</name>
    <dbReference type="NCBI Taxonomy" id="1894989"/>
    <lineage>
        <taxon>Bacteria</taxon>
        <taxon>Bacillati</taxon>
        <taxon>Bacillota</taxon>
        <taxon>Clostridia</taxon>
        <taxon>Thermoanaerobacterales</taxon>
        <taxon>Thermoanaerobacteraceae</taxon>
        <taxon>Thermodesulfitimonas</taxon>
    </lineage>
</organism>
<protein>
    <recommendedName>
        <fullName evidence="9">Selenide, water dikinase</fullName>
        <ecNumber evidence="9">2.7.9.3</ecNumber>
    </recommendedName>
    <alternativeName>
        <fullName evidence="9">Selenium donor protein</fullName>
    </alternativeName>
    <alternativeName>
        <fullName evidence="9">Selenophosphate synthase</fullName>
    </alternativeName>
</protein>
<dbReference type="PANTHER" id="PTHR10256">
    <property type="entry name" value="SELENIDE, WATER DIKINASE"/>
    <property type="match status" value="1"/>
</dbReference>
<gene>
    <name evidence="9" type="primary">selD</name>
    <name evidence="12" type="ORF">EDD75_1416</name>
</gene>
<dbReference type="InterPro" id="IPR036676">
    <property type="entry name" value="PurM-like_C_sf"/>
</dbReference>
<dbReference type="InterPro" id="IPR036921">
    <property type="entry name" value="PurM-like_N_sf"/>
</dbReference>
<keyword evidence="5 9" id="KW-0418">Kinase</keyword>
<dbReference type="FunFam" id="3.90.650.10:FF:000004">
    <property type="entry name" value="Selenide, water dikinase"/>
    <property type="match status" value="1"/>
</dbReference>
<feature type="binding site" evidence="9">
    <location>
        <position position="8"/>
    </location>
    <ligand>
        <name>Mg(2+)</name>
        <dbReference type="ChEBI" id="CHEBI:18420"/>
    </ligand>
</feature>
<dbReference type="InterPro" id="IPR010918">
    <property type="entry name" value="PurM-like_C_dom"/>
</dbReference>
<feature type="binding site" evidence="9">
    <location>
        <position position="184"/>
    </location>
    <ligand>
        <name>Mg(2+)</name>
        <dbReference type="ChEBI" id="CHEBI:18420"/>
    </ligand>
</feature>
<evidence type="ECO:0000256" key="1">
    <source>
        <dbReference type="ARBA" id="ARBA00008026"/>
    </source>
</evidence>
<feature type="binding site" description="in other chain" evidence="9">
    <location>
        <position position="25"/>
    </location>
    <ligand>
        <name>ATP</name>
        <dbReference type="ChEBI" id="CHEBI:30616"/>
        <note>ligand shared between dimeric partners</note>
    </ligand>
</feature>
<dbReference type="EC" id="2.7.9.3" evidence="9"/>
<keyword evidence="7 9" id="KW-0460">Magnesium</keyword>
<dbReference type="GO" id="GO:0000287">
    <property type="term" value="F:magnesium ion binding"/>
    <property type="evidence" value="ECO:0007669"/>
    <property type="project" value="UniProtKB-UniRule"/>
</dbReference>
<dbReference type="Gene3D" id="3.90.650.10">
    <property type="entry name" value="PurM-like C-terminal domain"/>
    <property type="match status" value="1"/>
</dbReference>
<dbReference type="InterPro" id="IPR023061">
    <property type="entry name" value="SelD_I"/>
</dbReference>
<dbReference type="Pfam" id="PF00586">
    <property type="entry name" value="AIRS"/>
    <property type="match status" value="1"/>
</dbReference>
<keyword evidence="4 9" id="KW-0547">Nucleotide-binding</keyword>
<keyword evidence="6 9" id="KW-0067">ATP-binding</keyword>
<evidence type="ECO:0000256" key="2">
    <source>
        <dbReference type="ARBA" id="ARBA00022679"/>
    </source>
</evidence>
<comment type="function">
    <text evidence="9">Synthesizes selenophosphate from selenide and ATP.</text>
</comment>
<evidence type="ECO:0000256" key="8">
    <source>
        <dbReference type="ARBA" id="ARBA00023266"/>
    </source>
</evidence>
<dbReference type="Pfam" id="PF02769">
    <property type="entry name" value="AIRS_C"/>
    <property type="match status" value="1"/>
</dbReference>
<dbReference type="GO" id="GO:0005524">
    <property type="term" value="F:ATP binding"/>
    <property type="evidence" value="ECO:0007669"/>
    <property type="project" value="UniProtKB-UniRule"/>
</dbReference>
<dbReference type="AlphaFoldDB" id="A0A3N5AU32"/>
<sequence>MGIETGDDAGVYLLTDEFALIQTVDFFTPVVDDPYLYGQIAAANALSDVYAMGGQPLTALNIICYPTGCGEFETLAAILRGGADKITEAGALLVGGHSVEDKEPKYGLAVTGLVHPAKLVTNRGAREGDLLVLTKRIGTGVITTALKADLAPAAAVEEACREMATLNRAAAAAMQEVGVSACTDITGFGLLGHALALARASAVHLTLNAAAVPLLPEAWELAASGLLPAGAYANRDYVAPCVSFAAGVPEVLRDLLCDPQTSGGLLIAVPPDRINLLLAALKSRAVATAAVVGSVTAGDAGTITVVYEP</sequence>
<dbReference type="SUPFAM" id="SSF56042">
    <property type="entry name" value="PurM C-terminal domain-like"/>
    <property type="match status" value="1"/>
</dbReference>
<comment type="caution">
    <text evidence="9">Lacks conserved residue(s) required for the propagation of feature annotation.</text>
</comment>
<dbReference type="PANTHER" id="PTHR10256:SF0">
    <property type="entry name" value="INACTIVE SELENIDE, WATER DIKINASE-LIKE PROTEIN-RELATED"/>
    <property type="match status" value="1"/>
</dbReference>
<keyword evidence="2 9" id="KW-0808">Transferase</keyword>
<dbReference type="Gene3D" id="3.30.1330.10">
    <property type="entry name" value="PurM-like, N-terminal domain"/>
    <property type="match status" value="1"/>
</dbReference>
<evidence type="ECO:0000259" key="11">
    <source>
        <dbReference type="Pfam" id="PF02769"/>
    </source>
</evidence>
<feature type="domain" description="PurM-like C-terminal" evidence="11">
    <location>
        <begin position="126"/>
        <end position="305"/>
    </location>
</feature>
<evidence type="ECO:0000259" key="10">
    <source>
        <dbReference type="Pfam" id="PF00586"/>
    </source>
</evidence>
<dbReference type="EMBL" id="RKRE01000002">
    <property type="protein sequence ID" value="RPF47140.1"/>
    <property type="molecule type" value="Genomic_DNA"/>
</dbReference>
<comment type="cofactor">
    <cofactor evidence="9">
        <name>Mg(2+)</name>
        <dbReference type="ChEBI" id="CHEBI:18420"/>
    </cofactor>
    <text evidence="9">Binds 1 Mg(2+) ion per monomer.</text>
</comment>
<dbReference type="GO" id="GO:0004756">
    <property type="term" value="F:selenide, water dikinase activity"/>
    <property type="evidence" value="ECO:0007669"/>
    <property type="project" value="UniProtKB-UniRule"/>
</dbReference>
<dbReference type="PIRSF" id="PIRSF036407">
    <property type="entry name" value="Selenphspht_syn"/>
    <property type="match status" value="1"/>
</dbReference>
<feature type="domain" description="PurM-like N-terminal" evidence="10">
    <location>
        <begin position="6"/>
        <end position="114"/>
    </location>
</feature>
<dbReference type="NCBIfam" id="TIGR00476">
    <property type="entry name" value="selD"/>
    <property type="match status" value="1"/>
</dbReference>
<dbReference type="InterPro" id="IPR004536">
    <property type="entry name" value="SPS/SelD"/>
</dbReference>
<feature type="binding site" evidence="9">
    <location>
        <position position="48"/>
    </location>
    <ligand>
        <name>Mg(2+)</name>
        <dbReference type="ChEBI" id="CHEBI:18420"/>
    </ligand>
</feature>
<accession>A0A3N5AU32</accession>
<comment type="caution">
    <text evidence="12">The sequence shown here is derived from an EMBL/GenBank/DDBJ whole genome shotgun (WGS) entry which is preliminary data.</text>
</comment>
<evidence type="ECO:0000256" key="3">
    <source>
        <dbReference type="ARBA" id="ARBA00022723"/>
    </source>
</evidence>